<dbReference type="Proteomes" id="UP000324897">
    <property type="component" value="Unassembled WGS sequence"/>
</dbReference>
<dbReference type="Gene3D" id="3.40.50.1820">
    <property type="entry name" value="alpha/beta hydrolase"/>
    <property type="match status" value="1"/>
</dbReference>
<dbReference type="GO" id="GO:0004620">
    <property type="term" value="F:phospholipase activity"/>
    <property type="evidence" value="ECO:0007669"/>
    <property type="project" value="TreeGrafter"/>
</dbReference>
<evidence type="ECO:0000256" key="1">
    <source>
        <dbReference type="ARBA" id="ARBA00010701"/>
    </source>
</evidence>
<protein>
    <submittedName>
        <fullName evidence="7">Uncharacterized protein</fullName>
    </submittedName>
</protein>
<dbReference type="AlphaFoldDB" id="A0A5J9SRF3"/>
<evidence type="ECO:0000256" key="5">
    <source>
        <dbReference type="SAM" id="MobiDB-lite"/>
    </source>
</evidence>
<comment type="similarity">
    <text evidence="1">Belongs to the AB hydrolase superfamily. Lipase family.</text>
</comment>
<dbReference type="PANTHER" id="PTHR31403:SF51">
    <property type="entry name" value="PHOSPHOLIPASE A1-IGAMMA2, CHLOROPLASTIC"/>
    <property type="match status" value="1"/>
</dbReference>
<evidence type="ECO:0000256" key="4">
    <source>
        <dbReference type="ARBA" id="ARBA00023098"/>
    </source>
</evidence>
<gene>
    <name evidence="7" type="ORF">EJB05_53011</name>
</gene>
<feature type="compositionally biased region" description="Low complexity" evidence="5">
    <location>
        <begin position="151"/>
        <end position="160"/>
    </location>
</feature>
<keyword evidence="4" id="KW-0443">Lipid metabolism</keyword>
<evidence type="ECO:0000313" key="7">
    <source>
        <dbReference type="EMBL" id="TVU01534.1"/>
    </source>
</evidence>
<reference evidence="7 8" key="1">
    <citation type="journal article" date="2019" name="Sci. Rep.">
        <title>A high-quality genome of Eragrostis curvula grass provides insights into Poaceae evolution and supports new strategies to enhance forage quality.</title>
        <authorList>
            <person name="Carballo J."/>
            <person name="Santos B.A.C.M."/>
            <person name="Zappacosta D."/>
            <person name="Garbus I."/>
            <person name="Selva J.P."/>
            <person name="Gallo C.A."/>
            <person name="Diaz A."/>
            <person name="Albertini E."/>
            <person name="Caccamo M."/>
            <person name="Echenique V."/>
        </authorList>
    </citation>
    <scope>NUCLEOTIDE SEQUENCE [LARGE SCALE GENOMIC DNA]</scope>
    <source>
        <strain evidence="8">cv. Victoria</strain>
        <tissue evidence="7">Leaf</tissue>
    </source>
</reference>
<dbReference type="Gramene" id="TVU01534">
    <property type="protein sequence ID" value="TVU01534"/>
    <property type="gene ID" value="EJB05_53011"/>
</dbReference>
<feature type="non-terminal residue" evidence="7">
    <location>
        <position position="1"/>
    </location>
</feature>
<evidence type="ECO:0000256" key="6">
    <source>
        <dbReference type="SAM" id="SignalP"/>
    </source>
</evidence>
<keyword evidence="8" id="KW-1185">Reference proteome</keyword>
<keyword evidence="2" id="KW-0378">Hydrolase</keyword>
<dbReference type="PANTHER" id="PTHR31403">
    <property type="entry name" value="PHOSPHOLIPASE A1-IBETA2, CHLOROPLASTIC"/>
    <property type="match status" value="1"/>
</dbReference>
<proteinExistence type="inferred from homology"/>
<name>A0A5J9SRF3_9POAL</name>
<keyword evidence="3" id="KW-0442">Lipid degradation</keyword>
<dbReference type="EMBL" id="RWGY01000428">
    <property type="protein sequence ID" value="TVU01534.1"/>
    <property type="molecule type" value="Genomic_DNA"/>
</dbReference>
<evidence type="ECO:0000313" key="8">
    <source>
        <dbReference type="Proteomes" id="UP000324897"/>
    </source>
</evidence>
<sequence>LAALCNPLLLCPALLACPLQPCSTPRITAAAPSPFHASLATTTGTRANEDEPPVPLLPSLHPLLRLDLIRYGELGQISYHSFDYDPYSRYCSFKYPRRDFFEQLGMPGAARGYAVTCYPCAMSSFRFPHIFPQSRAVFEIWSQPRGWAGATSPSAAAAGASEGGDRGRSGGASTIRLRTADRSISFNSYFDWHLQLVGLVVAVWIMESNKVLPPICRLQKRSKHGLRFDKKIKIVIGIFDINVSLTSPSQLARSAKIRTPAARSAMRLPQAFSAPDLPRLRRAISATATSACRLCLRDDRRRLPTVTNGAVSATATPARRLPPPPRHIRIPARRALWKVALARIRAVAAFARVHAIVTLARVGACTRPAVDLGDDDGLDLVLAGNDLELANSVGFVQLMGEVDVSEIWWNPVRAVGAITLASTSAVVSPVTRPLIRRVNAFLRPEPELPVTNGARSRSTCRLMRWVRLKASSALSALTSPSSSFFYIMVWCYPGHLATPKNLGLS</sequence>
<feature type="chain" id="PRO_5023832311" evidence="6">
    <location>
        <begin position="17"/>
        <end position="505"/>
    </location>
</feature>
<accession>A0A5J9SRF3</accession>
<organism evidence="7 8">
    <name type="scientific">Eragrostis curvula</name>
    <name type="common">weeping love grass</name>
    <dbReference type="NCBI Taxonomy" id="38414"/>
    <lineage>
        <taxon>Eukaryota</taxon>
        <taxon>Viridiplantae</taxon>
        <taxon>Streptophyta</taxon>
        <taxon>Embryophyta</taxon>
        <taxon>Tracheophyta</taxon>
        <taxon>Spermatophyta</taxon>
        <taxon>Magnoliopsida</taxon>
        <taxon>Liliopsida</taxon>
        <taxon>Poales</taxon>
        <taxon>Poaceae</taxon>
        <taxon>PACMAD clade</taxon>
        <taxon>Chloridoideae</taxon>
        <taxon>Eragrostideae</taxon>
        <taxon>Eragrostidinae</taxon>
        <taxon>Eragrostis</taxon>
    </lineage>
</organism>
<feature type="region of interest" description="Disordered" evidence="5">
    <location>
        <begin position="151"/>
        <end position="172"/>
    </location>
</feature>
<dbReference type="GO" id="GO:0016042">
    <property type="term" value="P:lipid catabolic process"/>
    <property type="evidence" value="ECO:0007669"/>
    <property type="project" value="UniProtKB-KW"/>
</dbReference>
<evidence type="ECO:0000256" key="3">
    <source>
        <dbReference type="ARBA" id="ARBA00022963"/>
    </source>
</evidence>
<keyword evidence="6" id="KW-0732">Signal</keyword>
<comment type="caution">
    <text evidence="7">The sequence shown here is derived from an EMBL/GenBank/DDBJ whole genome shotgun (WGS) entry which is preliminary data.</text>
</comment>
<evidence type="ECO:0000256" key="2">
    <source>
        <dbReference type="ARBA" id="ARBA00022801"/>
    </source>
</evidence>
<dbReference type="InterPro" id="IPR029058">
    <property type="entry name" value="AB_hydrolase_fold"/>
</dbReference>
<feature type="signal peptide" evidence="6">
    <location>
        <begin position="1"/>
        <end position="16"/>
    </location>
</feature>